<dbReference type="InterPro" id="IPR016024">
    <property type="entry name" value="ARM-type_fold"/>
</dbReference>
<evidence type="ECO:0000256" key="7">
    <source>
        <dbReference type="ARBA" id="ARBA00022833"/>
    </source>
</evidence>
<proteinExistence type="inferred from homology"/>
<dbReference type="Gene3D" id="2.60.40.1730">
    <property type="entry name" value="tricorn interacting facor f3 domain"/>
    <property type="match status" value="1"/>
</dbReference>
<sequence>MNEVDEKDLPLMANTSEILVKHYVIQLDCELDQKVFFGSVTLFLEPVNQNCEKCGLSGDKFTNLSQVYWNTVEDNIIANPCHQNFLNCQENVSNEGLKKITGSHNKNINLRQRIVTSSDVPHKPVSKSFNKCHVSCYTENQWKDHSLKCENLTILKTGKRKGDNIKESRKKLNYTETFRNVDCHDSLMPVLGCCANLQAYCEFHKSVHHVQRDKIHNIFSDNHKFKKQCTISPEKCVFEQEEGFCNFLESGIDNTAKSKPGIEDVDFCLSEDQMNPNALLNLKGLDDTTPDTVISTQSSTWSFKHMQTEEQPSKLLSGVIRNDNFSVLTSETETSNFECILDCCDITVTKVQSLNTFSLIDSTYSSHFKLTNADKNVEEVVKLEKEDLCFSLEKWALKIWKEGVRCGHTFPQIIQIHYQTKPEGSSLLWVKDQDGRDCVFTYGASINNRSLLPCQEPPVAMATWRAIVTVPKYAIVLMSGDEDPSVIEKENDKLAYNYYTKVELPVSTLALAVGFWKEYNLGLSGNISEIKPKVKQVPCKIYSPESLLERTYKEFGQYLLTCLNVTQQLLGVYPFIKLDLLLMPKCFGSLGMASPNLIFLSQSLLAGDGSMCSRLAHEIAHCWFGLLIGAFDWTEEWLSEGFATFLEDILHALVLQLREDEQKEQNELKYALRLRILKAELINTEEDLQTLRMNSKLQSEEKTGGSFVKNGMNPFKTFIQVHYLKGYFLLRYLSGLVGLNNFLKFLQDFVEKFQHQLVLSQEVLIFFFESFPCLAEKNLSPEVIASTWLDTPGLPSEAEEFKPSLENRLYSLVIQQTSRWKSLNECLLKKTKRKFRRLKVNLSDFVELSPDQLVFVLELLLDEHQMAHRTLTELCRFFKLGEQNADVRHRWCELIVQHQYRPGYTAISTFLIEEQAMGIYLYGEMGRSTSRQLKQLAVQCFQEICDQMEPNFRVTIKKILQANNLC</sequence>
<evidence type="ECO:0000256" key="8">
    <source>
        <dbReference type="ARBA" id="ARBA00023049"/>
    </source>
</evidence>
<dbReference type="Gene3D" id="1.25.40.320">
    <property type="entry name" value="Peptidase M1, leukotriene A4 hydrolase/aminopeptidase C-terminal domain"/>
    <property type="match status" value="1"/>
</dbReference>
<protein>
    <submittedName>
        <fullName evidence="11">Aminopeptidase O-like</fullName>
    </submittedName>
</protein>
<dbReference type="SUPFAM" id="SSF55486">
    <property type="entry name" value="Metalloproteases ('zincins'), catalytic domain"/>
    <property type="match status" value="1"/>
</dbReference>
<dbReference type="PANTHER" id="PTHR46627">
    <property type="entry name" value="AMINOPEPTIDASE O"/>
    <property type="match status" value="1"/>
</dbReference>
<keyword evidence="10" id="KW-1185">Reference proteome</keyword>
<dbReference type="GeneID" id="106464056"/>
<evidence type="ECO:0000313" key="10">
    <source>
        <dbReference type="Proteomes" id="UP000694941"/>
    </source>
</evidence>
<keyword evidence="6" id="KW-0378">Hydrolase</keyword>
<dbReference type="SMART" id="SM01263">
    <property type="entry name" value="Leuk-A4-hydro_C"/>
    <property type="match status" value="1"/>
</dbReference>
<evidence type="ECO:0000259" key="9">
    <source>
        <dbReference type="SMART" id="SM01263"/>
    </source>
</evidence>
<dbReference type="InterPro" id="IPR001930">
    <property type="entry name" value="Peptidase_M1"/>
</dbReference>
<keyword evidence="7" id="KW-0862">Zinc</keyword>
<name>A0ABM1SUW9_LIMPO</name>
<dbReference type="Pfam" id="PF01433">
    <property type="entry name" value="Peptidase_M1"/>
    <property type="match status" value="1"/>
</dbReference>
<keyword evidence="4" id="KW-0645">Protease</keyword>
<evidence type="ECO:0000256" key="1">
    <source>
        <dbReference type="ARBA" id="ARBA00001947"/>
    </source>
</evidence>
<reference evidence="11" key="1">
    <citation type="submission" date="2025-08" db="UniProtKB">
        <authorList>
            <consortium name="RefSeq"/>
        </authorList>
    </citation>
    <scope>IDENTIFICATION</scope>
    <source>
        <tissue evidence="11">Muscle</tissue>
    </source>
</reference>
<dbReference type="InterPro" id="IPR015211">
    <property type="entry name" value="Peptidase_M1_C"/>
</dbReference>
<dbReference type="Gene3D" id="1.10.390.10">
    <property type="entry name" value="Neutral Protease Domain 2"/>
    <property type="match status" value="1"/>
</dbReference>
<dbReference type="InterPro" id="IPR027268">
    <property type="entry name" value="Peptidase_M4/M1_CTD_sf"/>
</dbReference>
<dbReference type="InterPro" id="IPR038502">
    <property type="entry name" value="M1_LTA-4_hydro/amino_C_sf"/>
</dbReference>
<dbReference type="SUPFAM" id="SSF48371">
    <property type="entry name" value="ARM repeat"/>
    <property type="match status" value="1"/>
</dbReference>
<dbReference type="PRINTS" id="PR00756">
    <property type="entry name" value="ALADIPTASE"/>
</dbReference>
<dbReference type="InterPro" id="IPR042097">
    <property type="entry name" value="Aminopeptidase_N-like_N_sf"/>
</dbReference>
<accession>A0ABM1SUW9</accession>
<evidence type="ECO:0000256" key="5">
    <source>
        <dbReference type="ARBA" id="ARBA00022723"/>
    </source>
</evidence>
<comment type="similarity">
    <text evidence="3">Belongs to the peptidase M1 family.</text>
</comment>
<dbReference type="PANTHER" id="PTHR46627:SF1">
    <property type="entry name" value="AMINOPEPTIDASE O"/>
    <property type="match status" value="1"/>
</dbReference>
<evidence type="ECO:0000256" key="4">
    <source>
        <dbReference type="ARBA" id="ARBA00022670"/>
    </source>
</evidence>
<comment type="subcellular location">
    <subcellularLocation>
        <location evidence="2">Cell membrane</location>
        <topology evidence="2">Lipid-anchor</topology>
        <topology evidence="2">GPI-anchor</topology>
    </subcellularLocation>
</comment>
<evidence type="ECO:0000256" key="3">
    <source>
        <dbReference type="ARBA" id="ARBA00010136"/>
    </source>
</evidence>
<dbReference type="InterPro" id="IPR014782">
    <property type="entry name" value="Peptidase_M1_dom"/>
</dbReference>
<dbReference type="SUPFAM" id="SSF63737">
    <property type="entry name" value="Leukotriene A4 hydrolase N-terminal domain"/>
    <property type="match status" value="1"/>
</dbReference>
<dbReference type="InterPro" id="IPR033577">
    <property type="entry name" value="AOPep"/>
</dbReference>
<dbReference type="Proteomes" id="UP000694941">
    <property type="component" value="Unplaced"/>
</dbReference>
<dbReference type="Gene3D" id="3.30.2010.30">
    <property type="match status" value="1"/>
</dbReference>
<evidence type="ECO:0000256" key="2">
    <source>
        <dbReference type="ARBA" id="ARBA00004609"/>
    </source>
</evidence>
<comment type="cofactor">
    <cofactor evidence="1">
        <name>Zn(2+)</name>
        <dbReference type="ChEBI" id="CHEBI:29105"/>
    </cofactor>
</comment>
<keyword evidence="8" id="KW-0482">Metalloprotease</keyword>
<dbReference type="RefSeq" id="XP_022247425.1">
    <property type="nucleotide sequence ID" value="XM_022391717.1"/>
</dbReference>
<dbReference type="Pfam" id="PF09127">
    <property type="entry name" value="Leuk-A4-hydro_C"/>
    <property type="match status" value="1"/>
</dbReference>
<evidence type="ECO:0000313" key="11">
    <source>
        <dbReference type="RefSeq" id="XP_022247425.1"/>
    </source>
</evidence>
<gene>
    <name evidence="11" type="primary">LOC106464056</name>
</gene>
<feature type="domain" description="Peptidase M1 leukotriene A4 hydrolase/aminopeptidase C-terminal" evidence="9">
    <location>
        <begin position="811"/>
        <end position="960"/>
    </location>
</feature>
<organism evidence="10 11">
    <name type="scientific">Limulus polyphemus</name>
    <name type="common">Atlantic horseshoe crab</name>
    <dbReference type="NCBI Taxonomy" id="6850"/>
    <lineage>
        <taxon>Eukaryota</taxon>
        <taxon>Metazoa</taxon>
        <taxon>Ecdysozoa</taxon>
        <taxon>Arthropoda</taxon>
        <taxon>Chelicerata</taxon>
        <taxon>Merostomata</taxon>
        <taxon>Xiphosura</taxon>
        <taxon>Limulidae</taxon>
        <taxon>Limulus</taxon>
    </lineage>
</organism>
<evidence type="ECO:0000256" key="6">
    <source>
        <dbReference type="ARBA" id="ARBA00022801"/>
    </source>
</evidence>
<keyword evidence="5" id="KW-0479">Metal-binding</keyword>